<organism evidence="1 2">
    <name type="scientific">Caldicellulosiruptor changbaiensis</name>
    <dbReference type="NCBI Taxonomy" id="1222016"/>
    <lineage>
        <taxon>Bacteria</taxon>
        <taxon>Bacillati</taxon>
        <taxon>Bacillota</taxon>
        <taxon>Bacillota incertae sedis</taxon>
        <taxon>Caldicellulosiruptorales</taxon>
        <taxon>Caldicellulosiruptoraceae</taxon>
        <taxon>Caldicellulosiruptor</taxon>
    </lineage>
</organism>
<gene>
    <name evidence="1" type="ORF">ELD05_04475</name>
</gene>
<keyword evidence="2" id="KW-1185">Reference proteome</keyword>
<name>A0A3T0D4J1_9FIRM</name>
<dbReference type="KEGG" id="ccha:ELD05_04475"/>
<dbReference type="PROSITE" id="PS51257">
    <property type="entry name" value="PROKAR_LIPOPROTEIN"/>
    <property type="match status" value="1"/>
</dbReference>
<dbReference type="RefSeq" id="WP_127351527.1">
    <property type="nucleotide sequence ID" value="NZ_CP034791.1"/>
</dbReference>
<dbReference type="Proteomes" id="UP000282930">
    <property type="component" value="Chromosome"/>
</dbReference>
<evidence type="ECO:0000313" key="1">
    <source>
        <dbReference type="EMBL" id="AZT89966.1"/>
    </source>
</evidence>
<reference evidence="1 2" key="1">
    <citation type="submission" date="2018-12" db="EMBL/GenBank/DDBJ databases">
        <title>Genome sequence from the cellulolytic species, Caldicellulosiruptor changbaiensis.</title>
        <authorList>
            <person name="Blumer-Schuette S.E."/>
            <person name="Mendoza C."/>
        </authorList>
    </citation>
    <scope>NUCLEOTIDE SEQUENCE [LARGE SCALE GENOMIC DNA]</scope>
    <source>
        <strain evidence="1 2">CBS-Z</strain>
    </source>
</reference>
<accession>A0A3T0D4J1</accession>
<evidence type="ECO:0008006" key="3">
    <source>
        <dbReference type="Google" id="ProtNLM"/>
    </source>
</evidence>
<dbReference type="AlphaFoldDB" id="A0A3T0D4J1"/>
<evidence type="ECO:0000313" key="2">
    <source>
        <dbReference type="Proteomes" id="UP000282930"/>
    </source>
</evidence>
<sequence>MKRKKVKSLTLSLEILLILFLLLTACRDNNLSLSPGSMKYDYKYYSNYTYVFVDKFTHKKNEQKTFSFKYPKGWIIEKEPAWEASTEKESSPEWGVVVYKDNDRENRIGIYGVVSPSYGNQIKEDKSYIKSDLIVDNFKKGEVYSKIRDDKIELYVFYESSSNIYPLFAVAALDKDFYKKFRNEIWHIIASVQ</sequence>
<proteinExistence type="predicted"/>
<protein>
    <recommendedName>
        <fullName evidence="3">Lipoprotein</fullName>
    </recommendedName>
</protein>
<dbReference type="EMBL" id="CP034791">
    <property type="protein sequence ID" value="AZT89966.1"/>
    <property type="molecule type" value="Genomic_DNA"/>
</dbReference>